<keyword evidence="3 7" id="KW-0863">Zinc-finger</keyword>
<dbReference type="Pfam" id="PF00385">
    <property type="entry name" value="Chromo"/>
    <property type="match status" value="1"/>
</dbReference>
<evidence type="ECO:0000256" key="3">
    <source>
        <dbReference type="ARBA" id="ARBA00022771"/>
    </source>
</evidence>
<dbReference type="EMBL" id="CM007383">
    <property type="protein sequence ID" value="ONK74828.1"/>
    <property type="molecule type" value="Genomic_DNA"/>
</dbReference>
<dbReference type="GO" id="GO:0008270">
    <property type="term" value="F:zinc ion binding"/>
    <property type="evidence" value="ECO:0007669"/>
    <property type="project" value="UniProtKB-KW"/>
</dbReference>
<dbReference type="SUPFAM" id="SSF57903">
    <property type="entry name" value="FYVE/PHD zinc finger"/>
    <property type="match status" value="1"/>
</dbReference>
<dbReference type="GO" id="GO:0005524">
    <property type="term" value="F:ATP binding"/>
    <property type="evidence" value="ECO:0007669"/>
    <property type="project" value="UniProtKB-KW"/>
</dbReference>
<evidence type="ECO:0000259" key="9">
    <source>
        <dbReference type="PROSITE" id="PS50013"/>
    </source>
</evidence>
<feature type="compositionally biased region" description="Basic residues" evidence="8">
    <location>
        <begin position="180"/>
        <end position="193"/>
    </location>
</feature>
<dbReference type="GO" id="GO:0003677">
    <property type="term" value="F:DNA binding"/>
    <property type="evidence" value="ECO:0007669"/>
    <property type="project" value="TreeGrafter"/>
</dbReference>
<dbReference type="GO" id="GO:0042393">
    <property type="term" value="F:histone binding"/>
    <property type="evidence" value="ECO:0007669"/>
    <property type="project" value="TreeGrafter"/>
</dbReference>
<dbReference type="InterPro" id="IPR011011">
    <property type="entry name" value="Znf_FYVE_PHD"/>
</dbReference>
<feature type="compositionally biased region" description="Basic and acidic residues" evidence="8">
    <location>
        <begin position="168"/>
        <end position="179"/>
    </location>
</feature>
<keyword evidence="1" id="KW-0479">Metal-binding</keyword>
<feature type="region of interest" description="Disordered" evidence="8">
    <location>
        <begin position="360"/>
        <end position="379"/>
    </location>
</feature>
<evidence type="ECO:0000256" key="8">
    <source>
        <dbReference type="SAM" id="MobiDB-lite"/>
    </source>
</evidence>
<dbReference type="GO" id="GO:0003682">
    <property type="term" value="F:chromatin binding"/>
    <property type="evidence" value="ECO:0007669"/>
    <property type="project" value="TreeGrafter"/>
</dbReference>
<dbReference type="InterPro" id="IPR013083">
    <property type="entry name" value="Znf_RING/FYVE/PHD"/>
</dbReference>
<feature type="compositionally biased region" description="Polar residues" evidence="8">
    <location>
        <begin position="320"/>
        <end position="334"/>
    </location>
</feature>
<dbReference type="InterPro" id="IPR016197">
    <property type="entry name" value="Chromo-like_dom_sf"/>
</dbReference>
<dbReference type="Pfam" id="PF00628">
    <property type="entry name" value="PHD"/>
    <property type="match status" value="1"/>
</dbReference>
<dbReference type="CDD" id="cd18659">
    <property type="entry name" value="CD2_tandem"/>
    <property type="match status" value="1"/>
</dbReference>
<dbReference type="PANTHER" id="PTHR45623">
    <property type="entry name" value="CHROMODOMAIN-HELICASE-DNA-BINDING PROTEIN 3-RELATED-RELATED"/>
    <property type="match status" value="1"/>
</dbReference>
<feature type="region of interest" description="Disordered" evidence="8">
    <location>
        <begin position="255"/>
        <end position="353"/>
    </location>
</feature>
<dbReference type="PROSITE" id="PS50013">
    <property type="entry name" value="CHROMO_2"/>
    <property type="match status" value="2"/>
</dbReference>
<dbReference type="GO" id="GO:0000785">
    <property type="term" value="C:chromatin"/>
    <property type="evidence" value="ECO:0007669"/>
    <property type="project" value="TreeGrafter"/>
</dbReference>
<dbReference type="PANTHER" id="PTHR45623:SF28">
    <property type="entry name" value="PROTEIN CHROMATIN REMODELING 4"/>
    <property type="match status" value="1"/>
</dbReference>
<feature type="compositionally biased region" description="Basic and acidic residues" evidence="8">
    <location>
        <begin position="151"/>
        <end position="160"/>
    </location>
</feature>
<dbReference type="GO" id="GO:0016887">
    <property type="term" value="F:ATP hydrolysis activity"/>
    <property type="evidence" value="ECO:0007669"/>
    <property type="project" value="TreeGrafter"/>
</dbReference>
<dbReference type="InterPro" id="IPR023780">
    <property type="entry name" value="Chromo_domain"/>
</dbReference>
<feature type="domain" description="Chromo" evidence="9">
    <location>
        <begin position="648"/>
        <end position="710"/>
    </location>
</feature>
<dbReference type="Gene3D" id="3.30.40.10">
    <property type="entry name" value="Zinc/RING finger domain, C3HC4 (zinc finger)"/>
    <property type="match status" value="1"/>
</dbReference>
<dbReference type="CDD" id="cd15532">
    <property type="entry name" value="PHD2_CHD_II"/>
    <property type="match status" value="1"/>
</dbReference>
<dbReference type="InterPro" id="IPR019787">
    <property type="entry name" value="Znf_PHD-finger"/>
</dbReference>
<keyword evidence="5" id="KW-0067">ATP-binding</keyword>
<dbReference type="InterPro" id="IPR000953">
    <property type="entry name" value="Chromo/chromo_shadow_dom"/>
</dbReference>
<organism evidence="11 12">
    <name type="scientific">Asparagus officinalis</name>
    <name type="common">Garden asparagus</name>
    <dbReference type="NCBI Taxonomy" id="4686"/>
    <lineage>
        <taxon>Eukaryota</taxon>
        <taxon>Viridiplantae</taxon>
        <taxon>Streptophyta</taxon>
        <taxon>Embryophyta</taxon>
        <taxon>Tracheophyta</taxon>
        <taxon>Spermatophyta</taxon>
        <taxon>Magnoliopsida</taxon>
        <taxon>Liliopsida</taxon>
        <taxon>Asparagales</taxon>
        <taxon>Asparagaceae</taxon>
        <taxon>Asparagoideae</taxon>
        <taxon>Asparagus</taxon>
    </lineage>
</organism>
<dbReference type="InterPro" id="IPR019786">
    <property type="entry name" value="Zinc_finger_PHD-type_CS"/>
</dbReference>
<evidence type="ECO:0000256" key="7">
    <source>
        <dbReference type="PROSITE-ProRule" id="PRU00146"/>
    </source>
</evidence>
<evidence type="ECO:0000259" key="10">
    <source>
        <dbReference type="PROSITE" id="PS50016"/>
    </source>
</evidence>
<dbReference type="PROSITE" id="PS50016">
    <property type="entry name" value="ZF_PHD_2"/>
    <property type="match status" value="1"/>
</dbReference>
<dbReference type="AlphaFoldDB" id="A0A5P1F8W6"/>
<evidence type="ECO:0000256" key="2">
    <source>
        <dbReference type="ARBA" id="ARBA00022741"/>
    </source>
</evidence>
<keyword evidence="4" id="KW-0862">Zinc</keyword>
<feature type="region of interest" description="Disordered" evidence="8">
    <location>
        <begin position="452"/>
        <end position="482"/>
    </location>
</feature>
<evidence type="ECO:0000256" key="1">
    <source>
        <dbReference type="ARBA" id="ARBA00022723"/>
    </source>
</evidence>
<feature type="compositionally biased region" description="Basic residues" evidence="8">
    <location>
        <begin position="137"/>
        <end position="150"/>
    </location>
</feature>
<dbReference type="GO" id="GO:0140658">
    <property type="term" value="F:ATP-dependent chromatin remodeler activity"/>
    <property type="evidence" value="ECO:0007669"/>
    <property type="project" value="TreeGrafter"/>
</dbReference>
<name>A0A5P1F8W6_ASPOF</name>
<feature type="domain" description="Chromo" evidence="9">
    <location>
        <begin position="575"/>
        <end position="634"/>
    </location>
</feature>
<dbReference type="SMART" id="SM00298">
    <property type="entry name" value="CHROMO"/>
    <property type="match status" value="2"/>
</dbReference>
<protein>
    <recommendedName>
        <fullName evidence="13">PHD-type domain-containing protein</fullName>
    </recommendedName>
</protein>
<reference evidence="12" key="1">
    <citation type="journal article" date="2017" name="Nat. Commun.">
        <title>The asparagus genome sheds light on the origin and evolution of a young Y chromosome.</title>
        <authorList>
            <person name="Harkess A."/>
            <person name="Zhou J."/>
            <person name="Xu C."/>
            <person name="Bowers J.E."/>
            <person name="Van der Hulst R."/>
            <person name="Ayyampalayam S."/>
            <person name="Mercati F."/>
            <person name="Riccardi P."/>
            <person name="McKain M.R."/>
            <person name="Kakrana A."/>
            <person name="Tang H."/>
            <person name="Ray J."/>
            <person name="Groenendijk J."/>
            <person name="Arikit S."/>
            <person name="Mathioni S.M."/>
            <person name="Nakano M."/>
            <person name="Shan H."/>
            <person name="Telgmann-Rauber A."/>
            <person name="Kanno A."/>
            <person name="Yue Z."/>
            <person name="Chen H."/>
            <person name="Li W."/>
            <person name="Chen Y."/>
            <person name="Xu X."/>
            <person name="Zhang Y."/>
            <person name="Luo S."/>
            <person name="Chen H."/>
            <person name="Gao J."/>
            <person name="Mao Z."/>
            <person name="Pires J.C."/>
            <person name="Luo M."/>
            <person name="Kudrna D."/>
            <person name="Wing R.A."/>
            <person name="Meyers B.C."/>
            <person name="Yi K."/>
            <person name="Kong H."/>
            <person name="Lavrijsen P."/>
            <person name="Sunseri F."/>
            <person name="Falavigna A."/>
            <person name="Ye Y."/>
            <person name="Leebens-Mack J.H."/>
            <person name="Chen G."/>
        </authorList>
    </citation>
    <scope>NUCLEOTIDE SEQUENCE [LARGE SCALE GENOMIC DNA]</scope>
    <source>
        <strain evidence="12">cv. DH0086</strain>
    </source>
</reference>
<feature type="domain" description="PHD-type" evidence="10">
    <location>
        <begin position="75"/>
        <end position="122"/>
    </location>
</feature>
<feature type="region of interest" description="Disordered" evidence="8">
    <location>
        <begin position="130"/>
        <end position="215"/>
    </location>
</feature>
<proteinExistence type="predicted"/>
<dbReference type="SUPFAM" id="SSF54160">
    <property type="entry name" value="Chromo domain-like"/>
    <property type="match status" value="2"/>
</dbReference>
<sequence>MKEGISLQDKMVDRNWVMKRKRKRVSSGLDASKEKESISPCLDAPKNKISIRKKPRADGEISHFGDRIKGHDGYYFECEVCDLGGNLLCCDSCPRTYHLECLNPPLKRAPPGRWQCPGCCEQKNDVTPLSNVETSSRRARSKSNFKKHKSIDKLSGHDKPPPSGRTSSLEKDKSSDKGKRIVRFRSPSVKKKPGCSQADISYSPKSSASGDSESRNGLLAAADSSIKKNQESSSFCKTSSHKEILSPVVALSAEANENMSKSKGNLTRGERKKKKHILSLVPSPQISKKNRNKVNGVDKKNRSRAHKGKNAVADSDYASKETSPLPGTSDSLYKNASFDRQKSASSTKKNTRVLKLSIKKHRERSSKEAFPSSHEINEFGEKTDKTMKYHENIQDGLQQVDRILGCRVRRSTVISSCHTIAIKSTVSAAPTNIVCNSEKEASLSSPCDFADPENGYKEKSKDFSGVEDKYDGKAVNDKDMDAPHEDKTYQAKENKDVVMTGTGQVNNPQITQVGCDLHEKSSVTAVAMVDTTAKIHSDENGNMGTLVSDHQSHHAHVSHDYEVTNGESTVAPLVSSTKKLKHTQVSQDLVSKDEAVTYEFLVKWVGQSNIHNSWISESQVKILAKRKLENYKAKYGTSLINICEEQWCDPQRVIALRVSKDGTKEALTKWRGLPYDECTWERLDEPVIEMSSHLITEFERLEYQTVENDARDMTPRAKIECQEVSYLTEQPKTG</sequence>
<gene>
    <name evidence="11" type="ORF">A4U43_C03F10550</name>
</gene>
<dbReference type="Gramene" id="ONK74828">
    <property type="protein sequence ID" value="ONK74828"/>
    <property type="gene ID" value="A4U43_C03F10550"/>
</dbReference>
<dbReference type="Proteomes" id="UP000243459">
    <property type="component" value="Chromosome 3"/>
</dbReference>
<evidence type="ECO:0000313" key="11">
    <source>
        <dbReference type="EMBL" id="ONK74828.1"/>
    </source>
</evidence>
<keyword evidence="2" id="KW-0547">Nucleotide-binding</keyword>
<keyword evidence="6" id="KW-0539">Nucleus</keyword>
<dbReference type="PROSITE" id="PS01359">
    <property type="entry name" value="ZF_PHD_1"/>
    <property type="match status" value="1"/>
</dbReference>
<dbReference type="GO" id="GO:0005634">
    <property type="term" value="C:nucleus"/>
    <property type="evidence" value="ECO:0007669"/>
    <property type="project" value="TreeGrafter"/>
</dbReference>
<accession>A0A5P1F8W6</accession>
<evidence type="ECO:0000256" key="5">
    <source>
        <dbReference type="ARBA" id="ARBA00022840"/>
    </source>
</evidence>
<evidence type="ECO:0000256" key="6">
    <source>
        <dbReference type="ARBA" id="ARBA00023242"/>
    </source>
</evidence>
<evidence type="ECO:0000313" key="12">
    <source>
        <dbReference type="Proteomes" id="UP000243459"/>
    </source>
</evidence>
<keyword evidence="12" id="KW-1185">Reference proteome</keyword>
<evidence type="ECO:0008006" key="13">
    <source>
        <dbReference type="Google" id="ProtNLM"/>
    </source>
</evidence>
<feature type="compositionally biased region" description="Polar residues" evidence="8">
    <location>
        <begin position="198"/>
        <end position="211"/>
    </location>
</feature>
<feature type="compositionally biased region" description="Basic and acidic residues" evidence="8">
    <location>
        <begin position="454"/>
        <end position="482"/>
    </location>
</feature>
<dbReference type="InterPro" id="IPR001965">
    <property type="entry name" value="Znf_PHD"/>
</dbReference>
<dbReference type="Gene3D" id="2.40.50.40">
    <property type="match status" value="2"/>
</dbReference>
<dbReference type="SMART" id="SM00249">
    <property type="entry name" value="PHD"/>
    <property type="match status" value="1"/>
</dbReference>
<evidence type="ECO:0000256" key="4">
    <source>
        <dbReference type="ARBA" id="ARBA00022833"/>
    </source>
</evidence>
<feature type="compositionally biased region" description="Polar residues" evidence="8">
    <location>
        <begin position="255"/>
        <end position="265"/>
    </location>
</feature>